<organism evidence="11 12">
    <name type="scientific">Linderina pennispora</name>
    <dbReference type="NCBI Taxonomy" id="61395"/>
    <lineage>
        <taxon>Eukaryota</taxon>
        <taxon>Fungi</taxon>
        <taxon>Fungi incertae sedis</taxon>
        <taxon>Zoopagomycota</taxon>
        <taxon>Kickxellomycotina</taxon>
        <taxon>Kickxellomycetes</taxon>
        <taxon>Kickxellales</taxon>
        <taxon>Kickxellaceae</taxon>
        <taxon>Linderina</taxon>
    </lineage>
</organism>
<dbReference type="RefSeq" id="XP_040743660.1">
    <property type="nucleotide sequence ID" value="XM_040890334.1"/>
</dbReference>
<keyword evidence="5" id="KW-0498">Mitosis</keyword>
<evidence type="ECO:0000256" key="8">
    <source>
        <dbReference type="ARBA" id="ARBA00023306"/>
    </source>
</evidence>
<evidence type="ECO:0000256" key="5">
    <source>
        <dbReference type="ARBA" id="ARBA00022776"/>
    </source>
</evidence>
<accession>A0A1Y1W9A1</accession>
<evidence type="ECO:0000256" key="7">
    <source>
        <dbReference type="ARBA" id="ARBA00023242"/>
    </source>
</evidence>
<keyword evidence="10" id="KW-0175">Coiled coil</keyword>
<dbReference type="GO" id="GO:0000444">
    <property type="term" value="C:MIS12/MIND type complex"/>
    <property type="evidence" value="ECO:0007669"/>
    <property type="project" value="InterPro"/>
</dbReference>
<feature type="coiled-coil region" evidence="10">
    <location>
        <begin position="126"/>
        <end position="174"/>
    </location>
</feature>
<dbReference type="GO" id="GO:0005634">
    <property type="term" value="C:nucleus"/>
    <property type="evidence" value="ECO:0007669"/>
    <property type="project" value="UniProtKB-SubCell"/>
</dbReference>
<comment type="subcellular location">
    <subcellularLocation>
        <location evidence="2">Chromosome</location>
        <location evidence="2">Centromere</location>
        <location evidence="2">Kinetochore</location>
    </subcellularLocation>
    <subcellularLocation>
        <location evidence="1">Nucleus</location>
    </subcellularLocation>
</comment>
<evidence type="ECO:0000256" key="3">
    <source>
        <dbReference type="ARBA" id="ARBA00022454"/>
    </source>
</evidence>
<dbReference type="AlphaFoldDB" id="A0A1Y1W9A1"/>
<evidence type="ECO:0000313" key="11">
    <source>
        <dbReference type="EMBL" id="ORX70022.1"/>
    </source>
</evidence>
<evidence type="ECO:0000256" key="1">
    <source>
        <dbReference type="ARBA" id="ARBA00004123"/>
    </source>
</evidence>
<comment type="caution">
    <text evidence="11">The sequence shown here is derived from an EMBL/GenBank/DDBJ whole genome shotgun (WGS) entry which is preliminary data.</text>
</comment>
<dbReference type="GO" id="GO:0051301">
    <property type="term" value="P:cell division"/>
    <property type="evidence" value="ECO:0007669"/>
    <property type="project" value="UniProtKB-KW"/>
</dbReference>
<evidence type="ECO:0000256" key="4">
    <source>
        <dbReference type="ARBA" id="ARBA00022618"/>
    </source>
</evidence>
<keyword evidence="12" id="KW-1185">Reference proteome</keyword>
<evidence type="ECO:0000256" key="2">
    <source>
        <dbReference type="ARBA" id="ARBA00004629"/>
    </source>
</evidence>
<keyword evidence="7" id="KW-0539">Nucleus</keyword>
<keyword evidence="3" id="KW-0158">Chromosome</keyword>
<protein>
    <submittedName>
        <fullName evidence="11">Uncharacterized protein</fullName>
    </submittedName>
</protein>
<evidence type="ECO:0000256" key="10">
    <source>
        <dbReference type="SAM" id="Coils"/>
    </source>
</evidence>
<dbReference type="EMBL" id="MCFD01000006">
    <property type="protein sequence ID" value="ORX70022.1"/>
    <property type="molecule type" value="Genomic_DNA"/>
</dbReference>
<dbReference type="STRING" id="61395.A0A1Y1W9A1"/>
<name>A0A1Y1W9A1_9FUNG</name>
<dbReference type="Pfam" id="PF03980">
    <property type="entry name" value="Nnf1"/>
    <property type="match status" value="1"/>
</dbReference>
<evidence type="ECO:0000256" key="6">
    <source>
        <dbReference type="ARBA" id="ARBA00022838"/>
    </source>
</evidence>
<proteinExistence type="predicted"/>
<gene>
    <name evidence="11" type="ORF">DL89DRAFT_292701</name>
</gene>
<evidence type="ECO:0000313" key="12">
    <source>
        <dbReference type="Proteomes" id="UP000193922"/>
    </source>
</evidence>
<evidence type="ECO:0000256" key="9">
    <source>
        <dbReference type="ARBA" id="ARBA00023328"/>
    </source>
</evidence>
<keyword evidence="8" id="KW-0131">Cell cycle</keyword>
<dbReference type="Proteomes" id="UP000193922">
    <property type="component" value="Unassembled WGS sequence"/>
</dbReference>
<dbReference type="OrthoDB" id="18453at2759"/>
<dbReference type="GeneID" id="63806982"/>
<keyword evidence="4" id="KW-0132">Cell division</keyword>
<dbReference type="InterPro" id="IPR007128">
    <property type="entry name" value="PMF1/Nnf1"/>
</dbReference>
<keyword evidence="6" id="KW-0995">Kinetochore</keyword>
<sequence>MADKDIEMTDTKPQVPDSVRYRKLLSVLDRSLSSVVDTFRLEDLQEIFPQLAKEIPTKLADSHEQISSYLRNSANGDFQAILMQYAMASKLADLDSLVADAAKRWDAGVEPVADLSPEAVNRSRAKAIKKRELERLKAKLAGMETENRAAIEHLEQQRRVLAQEQKKLEASMELADKISA</sequence>
<reference evidence="11 12" key="1">
    <citation type="submission" date="2016-07" db="EMBL/GenBank/DDBJ databases">
        <title>Pervasive Adenine N6-methylation of Active Genes in Fungi.</title>
        <authorList>
            <consortium name="DOE Joint Genome Institute"/>
            <person name="Mondo S.J."/>
            <person name="Dannebaum R.O."/>
            <person name="Kuo R.C."/>
            <person name="Labutti K."/>
            <person name="Haridas S."/>
            <person name="Kuo A."/>
            <person name="Salamov A."/>
            <person name="Ahrendt S.R."/>
            <person name="Lipzen A."/>
            <person name="Sullivan W."/>
            <person name="Andreopoulos W.B."/>
            <person name="Clum A."/>
            <person name="Lindquist E."/>
            <person name="Daum C."/>
            <person name="Ramamoorthy G.K."/>
            <person name="Gryganskyi A."/>
            <person name="Culley D."/>
            <person name="Magnuson J.K."/>
            <person name="James T.Y."/>
            <person name="O'Malley M.A."/>
            <person name="Stajich J.E."/>
            <person name="Spatafora J.W."/>
            <person name="Visel A."/>
            <person name="Grigoriev I.V."/>
        </authorList>
    </citation>
    <scope>NUCLEOTIDE SEQUENCE [LARGE SCALE GENOMIC DNA]</scope>
    <source>
        <strain evidence="11 12">ATCC 12442</strain>
    </source>
</reference>
<keyword evidence="9" id="KW-0137">Centromere</keyword>